<keyword evidence="2" id="KW-1185">Reference proteome</keyword>
<gene>
    <name evidence="1" type="ORF">BI198_11335</name>
</gene>
<dbReference type="AlphaFoldDB" id="A0A1E7Q7N9"/>
<reference evidence="2" key="1">
    <citation type="submission" date="2016-09" db="EMBL/GenBank/DDBJ databases">
        <authorList>
            <person name="Wan X."/>
            <person name="Hou S."/>
        </authorList>
    </citation>
    <scope>NUCLEOTIDE SEQUENCE [LARGE SCALE GENOMIC DNA]</scope>
    <source>
        <strain evidence="2">KH87</strain>
    </source>
</reference>
<dbReference type="STRING" id="1628148.BI198_11335"/>
<protein>
    <submittedName>
        <fullName evidence="1">Uncharacterized protein</fullName>
    </submittedName>
</protein>
<sequence>MIDQFSPTLSYYIVQNAPGTDTKYAFGIKTAGYRCSYFIRTGKVLIYDPATNFLNTLFESYKLQTECNTEEYKRFVLSIFKERAFIMPAEEIFHLPLCFTLQ</sequence>
<name>A0A1E7Q7N9_9GAMM</name>
<comment type="caution">
    <text evidence="1">The sequence shown here is derived from an EMBL/GenBank/DDBJ whole genome shotgun (WGS) entry which is preliminary data.</text>
</comment>
<dbReference type="RefSeq" id="WP_070049647.1">
    <property type="nucleotide sequence ID" value="NZ_CBCSDO010000017.1"/>
</dbReference>
<accession>A0A1E7Q7N9</accession>
<proteinExistence type="predicted"/>
<organism evidence="1 2">
    <name type="scientific">Rheinheimera salexigens</name>
    <dbReference type="NCBI Taxonomy" id="1628148"/>
    <lineage>
        <taxon>Bacteria</taxon>
        <taxon>Pseudomonadati</taxon>
        <taxon>Pseudomonadota</taxon>
        <taxon>Gammaproteobacteria</taxon>
        <taxon>Chromatiales</taxon>
        <taxon>Chromatiaceae</taxon>
        <taxon>Rheinheimera</taxon>
    </lineage>
</organism>
<dbReference type="Proteomes" id="UP000242258">
    <property type="component" value="Unassembled WGS sequence"/>
</dbReference>
<dbReference type="EMBL" id="MKEK01000001">
    <property type="protein sequence ID" value="OEY70093.1"/>
    <property type="molecule type" value="Genomic_DNA"/>
</dbReference>
<evidence type="ECO:0000313" key="2">
    <source>
        <dbReference type="Proteomes" id="UP000242258"/>
    </source>
</evidence>
<evidence type="ECO:0000313" key="1">
    <source>
        <dbReference type="EMBL" id="OEY70093.1"/>
    </source>
</evidence>